<dbReference type="Proteomes" id="UP000189739">
    <property type="component" value="Unassembled WGS sequence"/>
</dbReference>
<keyword evidence="2" id="KW-1185">Reference proteome</keyword>
<protein>
    <submittedName>
        <fullName evidence="1">Uncharacterized protein</fullName>
    </submittedName>
</protein>
<accession>A0A1S9PGC7</accession>
<dbReference type="STRING" id="1792845.BC343_27160"/>
<dbReference type="AlphaFoldDB" id="A0A1S9PGC7"/>
<comment type="caution">
    <text evidence="1">The sequence shown here is derived from an EMBL/GenBank/DDBJ whole genome shotgun (WGS) entry which is preliminary data.</text>
</comment>
<gene>
    <name evidence="1" type="ORF">BC343_27160</name>
</gene>
<organism evidence="1 2">
    <name type="scientific">Mucilaginibacter pedocola</name>
    <dbReference type="NCBI Taxonomy" id="1792845"/>
    <lineage>
        <taxon>Bacteria</taxon>
        <taxon>Pseudomonadati</taxon>
        <taxon>Bacteroidota</taxon>
        <taxon>Sphingobacteriia</taxon>
        <taxon>Sphingobacteriales</taxon>
        <taxon>Sphingobacteriaceae</taxon>
        <taxon>Mucilaginibacter</taxon>
    </lineage>
</organism>
<reference evidence="1 2" key="1">
    <citation type="submission" date="2016-07" db="EMBL/GenBank/DDBJ databases">
        <title>Genomic analysis of zinc-resistant bacterium Mucilaginibacter pedocola TBZ30.</title>
        <authorList>
            <person name="Huang J."/>
            <person name="Tang J."/>
        </authorList>
    </citation>
    <scope>NUCLEOTIDE SEQUENCE [LARGE SCALE GENOMIC DNA]</scope>
    <source>
        <strain evidence="1 2">TBZ30</strain>
    </source>
</reference>
<sequence length="154" mass="18039">MAENGKPFGNEVASLAHHYGVVTESDDEPRRFKMPDDLILQLAEWATYHTLVQFHAFAESIRRVEQYTIKFLTIIVTQEVQCIEVKISGHLRVEVVAYFINRKFSQSGKQVQYAPFTNSFHPFTDWPHRKRIAVQRATNMFKVPDHNRTPFVFR</sequence>
<evidence type="ECO:0000313" key="2">
    <source>
        <dbReference type="Proteomes" id="UP000189739"/>
    </source>
</evidence>
<dbReference type="EMBL" id="MBTF01000010">
    <property type="protein sequence ID" value="OOQ60011.1"/>
    <property type="molecule type" value="Genomic_DNA"/>
</dbReference>
<name>A0A1S9PGC7_9SPHI</name>
<proteinExistence type="predicted"/>
<evidence type="ECO:0000313" key="1">
    <source>
        <dbReference type="EMBL" id="OOQ60011.1"/>
    </source>
</evidence>